<proteinExistence type="predicted"/>
<evidence type="ECO:0000256" key="1">
    <source>
        <dbReference type="ARBA" id="ARBA00022722"/>
    </source>
</evidence>
<dbReference type="GO" id="GO:0004386">
    <property type="term" value="F:helicase activity"/>
    <property type="evidence" value="ECO:0007669"/>
    <property type="project" value="UniProtKB-KW"/>
</dbReference>
<dbReference type="GO" id="GO:0006310">
    <property type="term" value="P:DNA recombination"/>
    <property type="evidence" value="ECO:0007669"/>
    <property type="project" value="TreeGrafter"/>
</dbReference>
<keyword evidence="8" id="KW-0238">DNA-binding</keyword>
<evidence type="ECO:0000256" key="5">
    <source>
        <dbReference type="ARBA" id="ARBA00022806"/>
    </source>
</evidence>
<dbReference type="AlphaFoldDB" id="A0A521DZC0"/>
<evidence type="ECO:0000259" key="10">
    <source>
        <dbReference type="Pfam" id="PF12705"/>
    </source>
</evidence>
<keyword evidence="9" id="KW-0234">DNA repair</keyword>
<dbReference type="PANTHER" id="PTHR30591">
    <property type="entry name" value="RECBCD ENZYME SUBUNIT RECC"/>
    <property type="match status" value="1"/>
</dbReference>
<dbReference type="Pfam" id="PF12705">
    <property type="entry name" value="PDDEXK_1"/>
    <property type="match status" value="1"/>
</dbReference>
<dbReference type="PANTHER" id="PTHR30591:SF1">
    <property type="entry name" value="RECBCD ENZYME SUBUNIT RECC"/>
    <property type="match status" value="1"/>
</dbReference>
<dbReference type="InterPro" id="IPR011604">
    <property type="entry name" value="PDDEXK-like_dom_sf"/>
</dbReference>
<evidence type="ECO:0000256" key="4">
    <source>
        <dbReference type="ARBA" id="ARBA00022801"/>
    </source>
</evidence>
<dbReference type="Gene3D" id="3.90.320.10">
    <property type="match status" value="1"/>
</dbReference>
<dbReference type="RefSeq" id="WP_142528824.1">
    <property type="nucleotide sequence ID" value="NZ_CBCSJO010000006.1"/>
</dbReference>
<dbReference type="OrthoDB" id="9762792at2"/>
<keyword evidence="3" id="KW-0227">DNA damage</keyword>
<protein>
    <submittedName>
        <fullName evidence="11">Exodeoxyribonuclease V, gamma subunit</fullName>
    </submittedName>
</protein>
<evidence type="ECO:0000256" key="7">
    <source>
        <dbReference type="ARBA" id="ARBA00022840"/>
    </source>
</evidence>
<keyword evidence="1" id="KW-0540">Nuclease</keyword>
<name>A0A521DZC0_9SPHI</name>
<evidence type="ECO:0000313" key="12">
    <source>
        <dbReference type="Proteomes" id="UP000320300"/>
    </source>
</evidence>
<evidence type="ECO:0000256" key="8">
    <source>
        <dbReference type="ARBA" id="ARBA00023125"/>
    </source>
</evidence>
<dbReference type="GO" id="GO:0006281">
    <property type="term" value="P:DNA repair"/>
    <property type="evidence" value="ECO:0007669"/>
    <property type="project" value="UniProtKB-KW"/>
</dbReference>
<organism evidence="11 12">
    <name type="scientific">Pedobacter westerhofensis</name>
    <dbReference type="NCBI Taxonomy" id="425512"/>
    <lineage>
        <taxon>Bacteria</taxon>
        <taxon>Pseudomonadati</taxon>
        <taxon>Bacteroidota</taxon>
        <taxon>Sphingobacteriia</taxon>
        <taxon>Sphingobacteriales</taxon>
        <taxon>Sphingobacteriaceae</taxon>
        <taxon>Pedobacter</taxon>
    </lineage>
</organism>
<dbReference type="SUPFAM" id="SSF52980">
    <property type="entry name" value="Restriction endonuclease-like"/>
    <property type="match status" value="1"/>
</dbReference>
<keyword evidence="12" id="KW-1185">Reference proteome</keyword>
<accession>A0A521DZC0</accession>
<dbReference type="Proteomes" id="UP000320300">
    <property type="component" value="Unassembled WGS sequence"/>
</dbReference>
<reference evidence="11 12" key="1">
    <citation type="submission" date="2017-05" db="EMBL/GenBank/DDBJ databases">
        <authorList>
            <person name="Varghese N."/>
            <person name="Submissions S."/>
        </authorList>
    </citation>
    <scope>NUCLEOTIDE SEQUENCE [LARGE SCALE GENOMIC DNA]</scope>
    <source>
        <strain evidence="11 12">DSM 19036</strain>
    </source>
</reference>
<dbReference type="InterPro" id="IPR038726">
    <property type="entry name" value="PDDEXK_AddAB-type"/>
</dbReference>
<dbReference type="EMBL" id="FXTN01000006">
    <property type="protein sequence ID" value="SMO76988.1"/>
    <property type="molecule type" value="Genomic_DNA"/>
</dbReference>
<dbReference type="GO" id="GO:0004527">
    <property type="term" value="F:exonuclease activity"/>
    <property type="evidence" value="ECO:0007669"/>
    <property type="project" value="UniProtKB-KW"/>
</dbReference>
<keyword evidence="4" id="KW-0378">Hydrolase</keyword>
<evidence type="ECO:0000256" key="2">
    <source>
        <dbReference type="ARBA" id="ARBA00022741"/>
    </source>
</evidence>
<keyword evidence="2" id="KW-0547">Nucleotide-binding</keyword>
<dbReference type="InterPro" id="IPR011335">
    <property type="entry name" value="Restrct_endonuc-II-like"/>
</dbReference>
<evidence type="ECO:0000256" key="9">
    <source>
        <dbReference type="ARBA" id="ARBA00023204"/>
    </source>
</evidence>
<dbReference type="SUPFAM" id="SSF52540">
    <property type="entry name" value="P-loop containing nucleoside triphosphate hydrolases"/>
    <property type="match status" value="2"/>
</dbReference>
<sequence>MVSFLKEVAEDLVARTGKDLHHAAVVFNNKRPVAYLQNHLAQTIGKPFWSPSFFTIQEFFALSTDLQVADGFTQFFTLYHQYNELLKKEGTKAINPDVFYPIARIILSDFAQIDNDLVNAGQLFEELKDIAVIEKNFQHLSPEQQSFLEQFWTSFSLGKQKNHQEQFIRMWRRMPALYNGFHEALEEKGLTSMAHVYRKLAFGQEEKPDFIDAFAKGKLAFAGFNALSNAEAMIFKRWSQDEKALFYFDTDNYYMQDETQEAGLFLRKNIQKLGLPNALGESRDLIRAVQKEIRVYKTQGQTAQAKILQQELEEDYPMLDAADNAGKIALILADESLLLPVLQTIPTSYHAESAVNNHQYSLIPGNEQGTTAEHEKRKAVNLNVTMGYPLLATSIFGLADIWLSVQSQLSGGKKDTVHYREVEAFLSHPLVGLPAGLRNELQKKILDGIFVEIEMEVLKEAGELSGLFFKRRNTGVAAISGLLEVFTLILRQQIAEKTLKQTEADLFIAIIKELNRLHDTLTEYTNELPLPFVLSLMQKAIQGIAVPLSGEPLEGVQVMGLLESRSLDFDHVYILGVNEGILPQVSVSPSFIPDSIRRAYGLPVIENQDAISAYMFYRLLQRSRKVSLVYNGQGDENNTGEPSRFLRQLEFESGYTFKYFDQSQTIATSHHTKTDIKKEGEILTRLHQYLDQQDPFLRISATALTTYMNCPVQFFYKYIAKIEEPKELSENLEANNIGSMLHFVMERFYEELKADEPYITRERIAEHRKQLDRLGKIAFAKIMADNEHQQVNHNGMQQVVLAIVAEYANVILNYDETEAPFSVLDLESKDQINFKIDVNGMERSLTLHGIIDRVDLKKGITRVVDYKTGRDELSYSSLSDLFDADSGKQNKALIQTLFYTYIYEQAKGITGMEPNLYLIRKMRKEGTLFYSGGFTKGLRLQVEHLAGQKAEFIVLLKSKLEELFNPELPFIHTTQADNCKYCPYLSLCGK</sequence>
<evidence type="ECO:0000256" key="3">
    <source>
        <dbReference type="ARBA" id="ARBA00022763"/>
    </source>
</evidence>
<keyword evidence="7" id="KW-0067">ATP-binding</keyword>
<dbReference type="GO" id="GO:0003677">
    <property type="term" value="F:DNA binding"/>
    <property type="evidence" value="ECO:0007669"/>
    <property type="project" value="UniProtKB-KW"/>
</dbReference>
<keyword evidence="5" id="KW-0347">Helicase</keyword>
<dbReference type="Gene3D" id="3.40.50.300">
    <property type="entry name" value="P-loop containing nucleotide triphosphate hydrolases"/>
    <property type="match status" value="1"/>
</dbReference>
<gene>
    <name evidence="11" type="ORF">SAMN06265348_106377</name>
</gene>
<feature type="domain" description="PD-(D/E)XK endonuclease-like" evidence="10">
    <location>
        <begin position="698"/>
        <end position="988"/>
    </location>
</feature>
<evidence type="ECO:0000256" key="6">
    <source>
        <dbReference type="ARBA" id="ARBA00022839"/>
    </source>
</evidence>
<dbReference type="GO" id="GO:0005524">
    <property type="term" value="F:ATP binding"/>
    <property type="evidence" value="ECO:0007669"/>
    <property type="project" value="UniProtKB-KW"/>
</dbReference>
<keyword evidence="6" id="KW-0269">Exonuclease</keyword>
<evidence type="ECO:0000313" key="11">
    <source>
        <dbReference type="EMBL" id="SMO76988.1"/>
    </source>
</evidence>
<dbReference type="InterPro" id="IPR027417">
    <property type="entry name" value="P-loop_NTPase"/>
</dbReference>